<feature type="transmembrane region" description="Helical" evidence="1">
    <location>
        <begin position="21"/>
        <end position="44"/>
    </location>
</feature>
<sequence length="48" mass="5490">MRVHEASLWSNRDRRASLDKMISLLGIVALEVPFYFVADAYYAACKIV</sequence>
<organism evidence="2 3">
    <name type="scientific">Caballeronia sordidicola</name>
    <name type="common">Burkholderia sordidicola</name>
    <dbReference type="NCBI Taxonomy" id="196367"/>
    <lineage>
        <taxon>Bacteria</taxon>
        <taxon>Pseudomonadati</taxon>
        <taxon>Pseudomonadota</taxon>
        <taxon>Betaproteobacteria</taxon>
        <taxon>Burkholderiales</taxon>
        <taxon>Burkholderiaceae</taxon>
        <taxon>Caballeronia</taxon>
    </lineage>
</organism>
<keyword evidence="1" id="KW-1133">Transmembrane helix</keyword>
<proteinExistence type="predicted"/>
<dbReference type="AlphaFoldDB" id="A0A226WNF5"/>
<keyword evidence="1" id="KW-0472">Membrane</keyword>
<keyword evidence="1" id="KW-0812">Transmembrane</keyword>
<name>A0A226WNF5_CABSO</name>
<protein>
    <submittedName>
        <fullName evidence="2">Uncharacterized protein</fullName>
    </submittedName>
</protein>
<comment type="caution">
    <text evidence="2">The sequence shown here is derived from an EMBL/GenBank/DDBJ whole genome shotgun (WGS) entry which is preliminary data.</text>
</comment>
<evidence type="ECO:0000256" key="1">
    <source>
        <dbReference type="SAM" id="Phobius"/>
    </source>
</evidence>
<evidence type="ECO:0000313" key="3">
    <source>
        <dbReference type="Proteomes" id="UP000214720"/>
    </source>
</evidence>
<gene>
    <name evidence="2" type="ORF">BSU04_40515</name>
</gene>
<dbReference type="Proteomes" id="UP000214720">
    <property type="component" value="Unassembled WGS sequence"/>
</dbReference>
<evidence type="ECO:0000313" key="2">
    <source>
        <dbReference type="EMBL" id="OXC72712.1"/>
    </source>
</evidence>
<accession>A0A226WNF5</accession>
<dbReference type="EMBL" id="MTHB01000265">
    <property type="protein sequence ID" value="OXC72712.1"/>
    <property type="molecule type" value="Genomic_DNA"/>
</dbReference>
<dbReference type="RefSeq" id="WP_179258589.1">
    <property type="nucleotide sequence ID" value="NZ_MTHB01000265.1"/>
</dbReference>
<reference evidence="3" key="1">
    <citation type="submission" date="2017-01" db="EMBL/GenBank/DDBJ databases">
        <title>Genome Analysis of Deinococcus marmoris KOPRI26562.</title>
        <authorList>
            <person name="Kim J.H."/>
            <person name="Oh H.-M."/>
        </authorList>
    </citation>
    <scope>NUCLEOTIDE SEQUENCE [LARGE SCALE GENOMIC DNA]</scope>
    <source>
        <strain evidence="3">PAMC 26633</strain>
    </source>
</reference>